<evidence type="ECO:0000256" key="11">
    <source>
        <dbReference type="SAM" id="Phobius"/>
    </source>
</evidence>
<dbReference type="EMBL" id="JBHUKU010000006">
    <property type="protein sequence ID" value="MFD2459472.1"/>
    <property type="molecule type" value="Genomic_DNA"/>
</dbReference>
<evidence type="ECO:0000256" key="3">
    <source>
        <dbReference type="ARBA" id="ARBA00022475"/>
    </source>
</evidence>
<evidence type="ECO:0000256" key="2">
    <source>
        <dbReference type="ARBA" id="ARBA00008149"/>
    </source>
</evidence>
<keyword evidence="6" id="KW-0378">Hydrolase</keyword>
<evidence type="ECO:0000256" key="4">
    <source>
        <dbReference type="ARBA" id="ARBA00022692"/>
    </source>
</evidence>
<feature type="compositionally biased region" description="Low complexity" evidence="10">
    <location>
        <begin position="117"/>
        <end position="140"/>
    </location>
</feature>
<accession>A0ABW5GD74</accession>
<keyword evidence="7" id="KW-0067">ATP-binding</keyword>
<comment type="similarity">
    <text evidence="2">Belongs to the EccB family.</text>
</comment>
<keyword evidence="3" id="KW-1003">Cell membrane</keyword>
<dbReference type="Proteomes" id="UP001597419">
    <property type="component" value="Unassembled WGS sequence"/>
</dbReference>
<gene>
    <name evidence="12" type="primary">eccB</name>
    <name evidence="12" type="ORF">ACFSYJ_12745</name>
</gene>
<protein>
    <submittedName>
        <fullName evidence="12">Type VII secretion protein EccB</fullName>
    </submittedName>
</protein>
<evidence type="ECO:0000256" key="10">
    <source>
        <dbReference type="SAM" id="MobiDB-lite"/>
    </source>
</evidence>
<feature type="region of interest" description="Disordered" evidence="10">
    <location>
        <begin position="117"/>
        <end position="141"/>
    </location>
</feature>
<evidence type="ECO:0000256" key="9">
    <source>
        <dbReference type="ARBA" id="ARBA00023136"/>
    </source>
</evidence>
<proteinExistence type="inferred from homology"/>
<evidence type="ECO:0000256" key="8">
    <source>
        <dbReference type="ARBA" id="ARBA00022989"/>
    </source>
</evidence>
<dbReference type="Gene3D" id="2.40.50.910">
    <property type="entry name" value="Type VII secretion system EccB, repeat 3 domain"/>
    <property type="match status" value="1"/>
</dbReference>
<evidence type="ECO:0000256" key="1">
    <source>
        <dbReference type="ARBA" id="ARBA00004162"/>
    </source>
</evidence>
<dbReference type="NCBIfam" id="TIGR03919">
    <property type="entry name" value="T7SS_EccB"/>
    <property type="match status" value="1"/>
</dbReference>
<dbReference type="Gene3D" id="3.30.2390.20">
    <property type="entry name" value="Type VII secretion system EccB, repeat 1 domain"/>
    <property type="match status" value="1"/>
</dbReference>
<dbReference type="InterPro" id="IPR042485">
    <property type="entry name" value="T7SS_EccB_R3"/>
</dbReference>
<dbReference type="InterPro" id="IPR007795">
    <property type="entry name" value="T7SS_EccB"/>
</dbReference>
<feature type="transmembrane region" description="Helical" evidence="11">
    <location>
        <begin position="43"/>
        <end position="64"/>
    </location>
</feature>
<dbReference type="RefSeq" id="WP_345396733.1">
    <property type="nucleotide sequence ID" value="NZ_BAABHG010000008.1"/>
</dbReference>
<comment type="subcellular location">
    <subcellularLocation>
        <location evidence="1">Cell membrane</location>
        <topology evidence="1">Single-pass membrane protein</topology>
    </subcellularLocation>
</comment>
<evidence type="ECO:0000256" key="7">
    <source>
        <dbReference type="ARBA" id="ARBA00022840"/>
    </source>
</evidence>
<evidence type="ECO:0000256" key="6">
    <source>
        <dbReference type="ARBA" id="ARBA00022801"/>
    </source>
</evidence>
<reference evidence="13" key="1">
    <citation type="journal article" date="2019" name="Int. J. Syst. Evol. Microbiol.">
        <title>The Global Catalogue of Microorganisms (GCM) 10K type strain sequencing project: providing services to taxonomists for standard genome sequencing and annotation.</title>
        <authorList>
            <consortium name="The Broad Institute Genomics Platform"/>
            <consortium name="The Broad Institute Genome Sequencing Center for Infectious Disease"/>
            <person name="Wu L."/>
            <person name="Ma J."/>
        </authorList>
    </citation>
    <scope>NUCLEOTIDE SEQUENCE [LARGE SCALE GENOMIC DNA]</scope>
    <source>
        <strain evidence="13">CGMCC 4.7643</strain>
    </source>
</reference>
<name>A0ABW5GD74_9PSEU</name>
<comment type="caution">
    <text evidence="12">The sequence shown here is derived from an EMBL/GenBank/DDBJ whole genome shotgun (WGS) entry which is preliminary data.</text>
</comment>
<keyword evidence="9 11" id="KW-0472">Membrane</keyword>
<keyword evidence="13" id="KW-1185">Reference proteome</keyword>
<organism evidence="12 13">
    <name type="scientific">Amycolatopsis samaneae</name>
    <dbReference type="NCBI Taxonomy" id="664691"/>
    <lineage>
        <taxon>Bacteria</taxon>
        <taxon>Bacillati</taxon>
        <taxon>Actinomycetota</taxon>
        <taxon>Actinomycetes</taxon>
        <taxon>Pseudonocardiales</taxon>
        <taxon>Pseudonocardiaceae</taxon>
        <taxon>Amycolatopsis</taxon>
    </lineage>
</organism>
<dbReference type="PANTHER" id="PTHR40765:SF2">
    <property type="entry name" value="ESX-2 SECRETION SYSTEM ATPASE ECCB2"/>
    <property type="match status" value="1"/>
</dbReference>
<sequence length="550" mass="57376">MPSTPTTKSQVQAYQFVLRRMQSALVRRDAVMLHDPMRTHTRATIVGVVLGALGMIVFIVWGLLSPAPAVPEAGKIVIGQQSGTVYVVMGNPKKLIPTFNLASARLLIIAQQQQQQKQSSGGQAAPASAGQPAAPGGAAPNVVDATVVSDEQLKDIPRGKLTGIPDGPQLIPSATQRISANWAVCDEVKLNPQLPQPDSINQTDTTVFAGVDRLGTELGVDQALLATADNGKSYLIYRVPSNPNRPNTNTVRAEVDLSPGTPVMAALHLPAKGRKVSQALLNAIPEVSRLAAPAVAGKNGRAPADFDGLSVGDVFSTAPAGAPMEYWAIVQNGIQKVSPVVADIMRTANNGDSGRVMQLGLDKTRTVKQLQPGDQGYLAVDDFPSSVPTVLDATKNSPVACLGWSLVGEGANQDAHTSVFVGNQLPGPKNPNGTSTAIRMTTPGPNGLPITGFYMQPGFAAVVQSATTKATFGKGPIQLISDRGIRYGVPDTKTADAIGLNNRLPAPESIIGLLPPGASLNTQNVLREFDTVPIDPNAGSYPSATPQPAG</sequence>
<evidence type="ECO:0000313" key="12">
    <source>
        <dbReference type="EMBL" id="MFD2459472.1"/>
    </source>
</evidence>
<keyword evidence="8 11" id="KW-1133">Transmembrane helix</keyword>
<dbReference type="Pfam" id="PF05108">
    <property type="entry name" value="T7SS_ESX1_EccB"/>
    <property type="match status" value="1"/>
</dbReference>
<evidence type="ECO:0000313" key="13">
    <source>
        <dbReference type="Proteomes" id="UP001597419"/>
    </source>
</evidence>
<evidence type="ECO:0000256" key="5">
    <source>
        <dbReference type="ARBA" id="ARBA00022741"/>
    </source>
</evidence>
<keyword evidence="4 11" id="KW-0812">Transmembrane</keyword>
<dbReference type="PANTHER" id="PTHR40765">
    <property type="entry name" value="ESX-2 SECRETION SYSTEM ATPASE ECCB2"/>
    <property type="match status" value="1"/>
</dbReference>
<dbReference type="InterPro" id="IPR044857">
    <property type="entry name" value="T7SS_EccB_R1"/>
</dbReference>
<keyword evidence="5" id="KW-0547">Nucleotide-binding</keyword>